<accession>A0A6A6UWF0</accession>
<reference evidence="3" key="1">
    <citation type="journal article" date="2020" name="Stud. Mycol.">
        <title>101 Dothideomycetes genomes: a test case for predicting lifestyles and emergence of pathogens.</title>
        <authorList>
            <person name="Haridas S."/>
            <person name="Albert R."/>
            <person name="Binder M."/>
            <person name="Bloem J."/>
            <person name="Labutti K."/>
            <person name="Salamov A."/>
            <person name="Andreopoulos B."/>
            <person name="Baker S."/>
            <person name="Barry K."/>
            <person name="Bills G."/>
            <person name="Bluhm B."/>
            <person name="Cannon C."/>
            <person name="Castanera R."/>
            <person name="Culley D."/>
            <person name="Daum C."/>
            <person name="Ezra D."/>
            <person name="Gonzalez J."/>
            <person name="Henrissat B."/>
            <person name="Kuo A."/>
            <person name="Liang C."/>
            <person name="Lipzen A."/>
            <person name="Lutzoni F."/>
            <person name="Magnuson J."/>
            <person name="Mondo S."/>
            <person name="Nolan M."/>
            <person name="Ohm R."/>
            <person name="Pangilinan J."/>
            <person name="Park H.-J."/>
            <person name="Ramirez L."/>
            <person name="Alfaro M."/>
            <person name="Sun H."/>
            <person name="Tritt A."/>
            <person name="Yoshinaga Y."/>
            <person name="Zwiers L.-H."/>
            <person name="Turgeon B."/>
            <person name="Goodwin S."/>
            <person name="Spatafora J."/>
            <person name="Crous P."/>
            <person name="Grigoriev I."/>
        </authorList>
    </citation>
    <scope>NUCLEOTIDE SEQUENCE</scope>
    <source>
        <strain evidence="3">CBS 119925</strain>
    </source>
</reference>
<organism evidence="3 4">
    <name type="scientific">Sporormia fimetaria CBS 119925</name>
    <dbReference type="NCBI Taxonomy" id="1340428"/>
    <lineage>
        <taxon>Eukaryota</taxon>
        <taxon>Fungi</taxon>
        <taxon>Dikarya</taxon>
        <taxon>Ascomycota</taxon>
        <taxon>Pezizomycotina</taxon>
        <taxon>Dothideomycetes</taxon>
        <taxon>Pleosporomycetidae</taxon>
        <taxon>Pleosporales</taxon>
        <taxon>Sporormiaceae</taxon>
        <taxon>Sporormia</taxon>
    </lineage>
</organism>
<dbReference type="AlphaFoldDB" id="A0A6A6UWF0"/>
<protein>
    <recommendedName>
        <fullName evidence="2">DUF1308 domain-containing protein</fullName>
    </recommendedName>
</protein>
<evidence type="ECO:0000259" key="2">
    <source>
        <dbReference type="Pfam" id="PF07000"/>
    </source>
</evidence>
<dbReference type="Proteomes" id="UP000799440">
    <property type="component" value="Unassembled WGS sequence"/>
</dbReference>
<proteinExistence type="predicted"/>
<name>A0A6A6UWF0_9PLEO</name>
<dbReference type="PANTHER" id="PTHR13379:SF0">
    <property type="entry name" value="UPF0415 PROTEIN C7ORF25"/>
    <property type="match status" value="1"/>
</dbReference>
<feature type="compositionally biased region" description="Low complexity" evidence="1">
    <location>
        <begin position="1"/>
        <end position="23"/>
    </location>
</feature>
<evidence type="ECO:0000313" key="3">
    <source>
        <dbReference type="EMBL" id="KAF2742173.1"/>
    </source>
</evidence>
<dbReference type="OrthoDB" id="441890at2759"/>
<feature type="domain" description="DUF1308" evidence="2">
    <location>
        <begin position="312"/>
        <end position="399"/>
    </location>
</feature>
<sequence>MSTSLPSELESLSLDSSSSKENSAPQTHSQPNLPPDLLTTINTLITRCETLSNEVETYVSAVTTHHSALRNHGPVEYGTLRSDFKNELNFVRQKLTSPDLIEQKARNYINSSNLVYHEALWDAAKRSSGLMAFRKYFFWNRRKEGHAPKGLSLSKGAQTKGKSAALVDIVAREGREWIRVSTTNDRRLVFELAKQGWRHDSDSDSDDDDQDTRQQAAHDDSDDEDDPEILRNARDLARAARANPVRGHAPQVRIVLPRIRAHLTPAIDAILTKIRATGAILQTADTIPPTPPLSAVLPTLLVNHARDLSHVLNIDCTILLALISDISHRECAVQAWHPREVQEQISSEAHEKLLPTHLYPAMRGHDLVTTAAAAGQMRLIVDTIATDTEKLRADILLSANAFAGCTKDECMQRWKELSDHEVPPDFNIPIRVDETVVDDAKLPAVKQRLSEQLSELNRDIFLYGWAKGITTLSSNRSCARAIEATINEVGLEDGEAGPHVWLCGESRSLIAKKGRNH</sequence>
<feature type="region of interest" description="Disordered" evidence="1">
    <location>
        <begin position="198"/>
        <end position="227"/>
    </location>
</feature>
<evidence type="ECO:0000256" key="1">
    <source>
        <dbReference type="SAM" id="MobiDB-lite"/>
    </source>
</evidence>
<dbReference type="EMBL" id="MU006613">
    <property type="protein sequence ID" value="KAF2742173.1"/>
    <property type="molecule type" value="Genomic_DNA"/>
</dbReference>
<evidence type="ECO:0000313" key="4">
    <source>
        <dbReference type="Proteomes" id="UP000799440"/>
    </source>
</evidence>
<dbReference type="InterPro" id="IPR010733">
    <property type="entry name" value="DUF1308"/>
</dbReference>
<keyword evidence="4" id="KW-1185">Reference proteome</keyword>
<dbReference type="PANTHER" id="PTHR13379">
    <property type="entry name" value="UNCHARACTERIZED DUF1308"/>
    <property type="match status" value="1"/>
</dbReference>
<gene>
    <name evidence="3" type="ORF">M011DRAFT_472407</name>
</gene>
<feature type="region of interest" description="Disordered" evidence="1">
    <location>
        <begin position="1"/>
        <end position="36"/>
    </location>
</feature>
<dbReference type="Pfam" id="PF07000">
    <property type="entry name" value="DUF1308"/>
    <property type="match status" value="1"/>
</dbReference>